<evidence type="ECO:0000256" key="2">
    <source>
        <dbReference type="ARBA" id="ARBA00023315"/>
    </source>
</evidence>
<evidence type="ECO:0000259" key="3">
    <source>
        <dbReference type="PROSITE" id="PS51186"/>
    </source>
</evidence>
<dbReference type="EMBL" id="VFPN01000002">
    <property type="protein sequence ID" value="TQM63590.1"/>
    <property type="molecule type" value="Genomic_DNA"/>
</dbReference>
<evidence type="ECO:0000256" key="1">
    <source>
        <dbReference type="ARBA" id="ARBA00022679"/>
    </source>
</evidence>
<dbReference type="GO" id="GO:0016747">
    <property type="term" value="F:acyltransferase activity, transferring groups other than amino-acyl groups"/>
    <property type="evidence" value="ECO:0007669"/>
    <property type="project" value="InterPro"/>
</dbReference>
<dbReference type="Pfam" id="PF00583">
    <property type="entry name" value="Acetyltransf_1"/>
    <property type="match status" value="1"/>
</dbReference>
<keyword evidence="1 4" id="KW-0808">Transferase</keyword>
<keyword evidence="2" id="KW-0012">Acyltransferase</keyword>
<dbReference type="Gene3D" id="3.40.630.30">
    <property type="match status" value="1"/>
</dbReference>
<dbReference type="InterPro" id="IPR016181">
    <property type="entry name" value="Acyl_CoA_acyltransferase"/>
</dbReference>
<protein>
    <submittedName>
        <fullName evidence="4">Acetyltransferase (GNAT) family protein</fullName>
    </submittedName>
</protein>
<dbReference type="CDD" id="cd04301">
    <property type="entry name" value="NAT_SF"/>
    <property type="match status" value="1"/>
</dbReference>
<organism evidence="4 5">
    <name type="scientific">Klugiella xanthotipulae</name>
    <dbReference type="NCBI Taxonomy" id="244735"/>
    <lineage>
        <taxon>Bacteria</taxon>
        <taxon>Bacillati</taxon>
        <taxon>Actinomycetota</taxon>
        <taxon>Actinomycetes</taxon>
        <taxon>Micrococcales</taxon>
        <taxon>Microbacteriaceae</taxon>
        <taxon>Klugiella</taxon>
    </lineage>
</organism>
<dbReference type="OrthoDB" id="70840at2"/>
<proteinExistence type="predicted"/>
<name>A0A543HZA2_9MICO</name>
<sequence length="170" mass="19356">MSIETIGSAVDECVYVSSDDPLTRPLFAELEEEYDTRYGDMLDEPASVELNRYPHSAFERPEGAFLLILRSGEPVAGGGYMRHSTDTAELKRIWTHHAHRQQGLAQRVVRELEAEATRAGYRHLYLTTGPLQPEAQHLYLRLGYEPLYDLNDPPTEVGLHAFRKSLRSRT</sequence>
<reference evidence="4 5" key="1">
    <citation type="submission" date="2019-06" db="EMBL/GenBank/DDBJ databases">
        <title>Sequencing the genomes of 1000 actinobacteria strains.</title>
        <authorList>
            <person name="Klenk H.-P."/>
        </authorList>
    </citation>
    <scope>NUCLEOTIDE SEQUENCE [LARGE SCALE GENOMIC DNA]</scope>
    <source>
        <strain evidence="4 5">DSM 18031</strain>
    </source>
</reference>
<evidence type="ECO:0000313" key="4">
    <source>
        <dbReference type="EMBL" id="TQM63590.1"/>
    </source>
</evidence>
<evidence type="ECO:0000313" key="5">
    <source>
        <dbReference type="Proteomes" id="UP000318331"/>
    </source>
</evidence>
<dbReference type="Proteomes" id="UP000318331">
    <property type="component" value="Unassembled WGS sequence"/>
</dbReference>
<keyword evidence="5" id="KW-1185">Reference proteome</keyword>
<dbReference type="RefSeq" id="WP_141917749.1">
    <property type="nucleotide sequence ID" value="NZ_BAAAYS010000028.1"/>
</dbReference>
<dbReference type="PROSITE" id="PS51186">
    <property type="entry name" value="GNAT"/>
    <property type="match status" value="1"/>
</dbReference>
<accession>A0A543HZA2</accession>
<dbReference type="SUPFAM" id="SSF55729">
    <property type="entry name" value="Acyl-CoA N-acyltransferases (Nat)"/>
    <property type="match status" value="1"/>
</dbReference>
<comment type="caution">
    <text evidence="4">The sequence shown here is derived from an EMBL/GenBank/DDBJ whole genome shotgun (WGS) entry which is preliminary data.</text>
</comment>
<dbReference type="PANTHER" id="PTHR43877">
    <property type="entry name" value="AMINOALKYLPHOSPHONATE N-ACETYLTRANSFERASE-RELATED-RELATED"/>
    <property type="match status" value="1"/>
</dbReference>
<dbReference type="InterPro" id="IPR050832">
    <property type="entry name" value="Bact_Acetyltransf"/>
</dbReference>
<gene>
    <name evidence="4" type="ORF">FB466_1859</name>
</gene>
<dbReference type="PANTHER" id="PTHR43877:SF2">
    <property type="entry name" value="AMINOALKYLPHOSPHONATE N-ACETYLTRANSFERASE-RELATED"/>
    <property type="match status" value="1"/>
</dbReference>
<feature type="domain" description="N-acetyltransferase" evidence="3">
    <location>
        <begin position="21"/>
        <end position="169"/>
    </location>
</feature>
<dbReference type="AlphaFoldDB" id="A0A543HZA2"/>
<dbReference type="InterPro" id="IPR000182">
    <property type="entry name" value="GNAT_dom"/>
</dbReference>